<dbReference type="InterPro" id="IPR018729">
    <property type="entry name" value="DUF2269_transmembrane"/>
</dbReference>
<reference evidence="2 3" key="1">
    <citation type="submission" date="2015-02" db="EMBL/GenBank/DDBJ databases">
        <title>Draft genome sequences of ten Microbacterium spp. with emphasis on heavy metal contaminated environments.</title>
        <authorList>
            <person name="Corretto E."/>
        </authorList>
    </citation>
    <scope>NUCLEOTIDE SEQUENCE [LARGE SCALE GENOMIC DNA]</scope>
    <source>
        <strain evidence="2 3">DSM 18659</strain>
    </source>
</reference>
<keyword evidence="3" id="KW-1185">Reference proteome</keyword>
<keyword evidence="1" id="KW-0812">Transmembrane</keyword>
<dbReference type="Proteomes" id="UP000033451">
    <property type="component" value="Unassembled WGS sequence"/>
</dbReference>
<evidence type="ECO:0000313" key="3">
    <source>
        <dbReference type="Proteomes" id="UP000033451"/>
    </source>
</evidence>
<proteinExistence type="predicted"/>
<dbReference type="EMBL" id="JYIY01000078">
    <property type="protein sequence ID" value="KJL35544.1"/>
    <property type="molecule type" value="Genomic_DNA"/>
</dbReference>
<feature type="transmembrane region" description="Helical" evidence="1">
    <location>
        <begin position="60"/>
        <end position="84"/>
    </location>
</feature>
<accession>A0A0F0LS66</accession>
<feature type="transmembrane region" description="Helical" evidence="1">
    <location>
        <begin position="104"/>
        <end position="123"/>
    </location>
</feature>
<evidence type="ECO:0008006" key="4">
    <source>
        <dbReference type="Google" id="ProtNLM"/>
    </source>
</evidence>
<keyword evidence="1" id="KW-0472">Membrane</keyword>
<feature type="transmembrane region" description="Helical" evidence="1">
    <location>
        <begin position="135"/>
        <end position="156"/>
    </location>
</feature>
<feature type="transmembrane region" description="Helical" evidence="1">
    <location>
        <begin position="177"/>
        <end position="202"/>
    </location>
</feature>
<dbReference type="Pfam" id="PF10027">
    <property type="entry name" value="DUF2269"/>
    <property type="match status" value="1"/>
</dbReference>
<comment type="caution">
    <text evidence="2">The sequence shown here is derived from an EMBL/GenBank/DDBJ whole genome shotgun (WGS) entry which is preliminary data.</text>
</comment>
<sequence>MPEATHLAGVRGPGPGRHGMGDADQVFSLLFGDTCRIRGPHRPGSGPGDTFTYDEGMDTLLGILHVGTAVFIVGPLAILPHTALRALRIRNVDSVRTLATSTMVFAWLSLLTFVFGFGAMGMADPKYQLTFTTPWILTSIILYAVAFLLAVFLLVPRLRAGADAIEAAGADAAAKPASYGAIAGVSGVVTLLLVAIVVLMIWKP</sequence>
<evidence type="ECO:0000313" key="2">
    <source>
        <dbReference type="EMBL" id="KJL35544.1"/>
    </source>
</evidence>
<dbReference type="AlphaFoldDB" id="A0A0F0LS66"/>
<dbReference type="STRING" id="400772.RR49_02302"/>
<name>A0A0F0LS66_9MICO</name>
<keyword evidence="1" id="KW-1133">Transmembrane helix</keyword>
<protein>
    <recommendedName>
        <fullName evidence="4">DUF2269 domain-containing protein</fullName>
    </recommendedName>
</protein>
<gene>
    <name evidence="2" type="ORF">RR49_02302</name>
</gene>
<dbReference type="PATRIC" id="fig|400772.4.peg.2315"/>
<evidence type="ECO:0000256" key="1">
    <source>
        <dbReference type="SAM" id="Phobius"/>
    </source>
</evidence>
<organism evidence="2 3">
    <name type="scientific">Microbacterium ginsengisoli</name>
    <dbReference type="NCBI Taxonomy" id="400772"/>
    <lineage>
        <taxon>Bacteria</taxon>
        <taxon>Bacillati</taxon>
        <taxon>Actinomycetota</taxon>
        <taxon>Actinomycetes</taxon>
        <taxon>Micrococcales</taxon>
        <taxon>Microbacteriaceae</taxon>
        <taxon>Microbacterium</taxon>
    </lineage>
</organism>